<feature type="repeat" description="ANK" evidence="1">
    <location>
        <begin position="787"/>
        <end position="819"/>
    </location>
</feature>
<feature type="repeat" description="ANK" evidence="1">
    <location>
        <begin position="1414"/>
        <end position="1435"/>
    </location>
</feature>
<organism evidence="4 5">
    <name type="scientific">Giardia intestinalis</name>
    <name type="common">Giardia lamblia</name>
    <dbReference type="NCBI Taxonomy" id="5741"/>
    <lineage>
        <taxon>Eukaryota</taxon>
        <taxon>Metamonada</taxon>
        <taxon>Diplomonadida</taxon>
        <taxon>Hexamitidae</taxon>
        <taxon>Giardiinae</taxon>
        <taxon>Giardia</taxon>
    </lineage>
</organism>
<evidence type="ECO:0000313" key="4">
    <source>
        <dbReference type="EMBL" id="ESU42013.1"/>
    </source>
</evidence>
<feature type="repeat" description="ANK" evidence="1">
    <location>
        <begin position="1378"/>
        <end position="1410"/>
    </location>
</feature>
<proteinExistence type="predicted"/>
<dbReference type="VEuPathDB" id="GiardiaDB:GL50581_2707"/>
<dbReference type="OrthoDB" id="341259at2759"/>
<dbReference type="VEuPathDB" id="GiardiaDB:QR46_3793"/>
<protein>
    <submittedName>
        <fullName evidence="4">Ankyrin repeat protein</fullName>
    </submittedName>
</protein>
<dbReference type="InterPro" id="IPR036770">
    <property type="entry name" value="Ankyrin_rpt-contain_sf"/>
</dbReference>
<sequence length="1534" mass="166719">MRFPGSDRVSKYFIKILMPGDADWFGAVEVGDTGLIQQLLPQYKLTVNDAGDTALILAARLNKIGIVRILAAHEHGKMTKDGRTALMIAASRDYPDVCELLAPYEANIYCDRGRDCLMIAAKSVSVESLSVLLKYISYRRDSHDLCALDYAVLAESLVCVRLLLQKMVFQEEVLELSLSLARAKDLGAIETALKEALEHHHSFASSQINVKAPKTDPRDGFKPAVSANNILTADSDASQTPFSMSRTNVTSKIPRPDGPADTPGPSVSKSMGVESFTPGKKNQQPMQRSYHFGAQQQKHIDPKSSVDGFSVLPDTSSSGSSSINRRSHSPLANFTAPKIDTTASSTYQPYVPYDFSTLSDVGALPYSIPTGVMSSNPPNLHTFTSTEPALSALNMPSLMTASSAPALNMQADRSFNSFSEIERNLRLALSHIGTAANETSTPPSARTYQSVLEVVNSPAVKTTKQLINAMAPMVNLINHQSSNTPGKLATVTTAEELMSAPDGVSPLDAIESWKDVQKYITALEGHTLVKSRIAATPPLSHNLLASPLLNMEGSKIYEDRTILSALDAITSIRMSPASRLAEKLRTPPRSLHFPNKDIDCTFHEILLDLPENKKEKVIDFVSKLYSNVCIMELSQISSSGSADNKELEKLRNDYMLQKFEITSQAGIIEALTTELTQLKQQQGLEFADAQGPQKTSAYVLPPSLSSSKLNISQIVTSHSVGTQTDLDDAWFSAVQQNNVAYVKAHVGVMARTKDGNNKTALMHAACNGFIDIAFVLAEHEAGIQQPDGFTALMHAVTSGHYLIVKLLLDYEAYFSTTQLSTWPAGCTALMLAAHNGNIQSINVLLEKLCTERDVAGNTALYYAVVGGSAVALSALLSKSIMFELRDIDAALAIAQEKSRQDFISILQPLRQNKEANMQKYIRECSELKQRVAELEAARLVSGQPYPPNSGPYTFQGSGYTKQHGSSRPTSASTVSHTSTLRGISDVHEMGSMDPRRMHEIPARVSEDDILSALQHAIENRRNSITSVPIEESVTTATPSLFTPGFATIQQSNAGNDDYVSGSHANGVHHLHKERPPLEPNTAASHSLLQDAAHRPSSAATALAHIPRPIDRRVSVINTTISPMVGTSVVSEAASPTINTNIVRTTMPKQQDDNSLFRAITSKDIVAVQQTMDIFSRKQDQQGVSPLMYAIQVGFVDAALLLTDLSAGLADANGKTALMYAVEYDRVDVARKLVDKEAGMQTKDLPPYPLYTALMLAVTLKKLELVKLLAPVEAGKRNSNDETALMIAAKLDYADAVYYLLNAEAGIMTKDGQVALAFALEAGNLRIAELLAPREASNTDDILPHDGKSCTELMQAAELNDIVQVYSLLAKQAKLTDRNGRTGLMVAAERGYLGIIHLLIPYEAKMQMSGRGWNNGTTALMLAASKGNVEACRILLPIEGRMQNKEGRTALMFAAWNGCTECVKLLKDTEARMTTTATYELGEGFTALMAAATNGHEECVRLLLNEEADIIQPDKKSTLYWANDNRIRELLKGVC</sequence>
<evidence type="ECO:0000256" key="1">
    <source>
        <dbReference type="PROSITE-ProRule" id="PRU00023"/>
    </source>
</evidence>
<feature type="repeat" description="ANK" evidence="1">
    <location>
        <begin position="1212"/>
        <end position="1244"/>
    </location>
</feature>
<dbReference type="InterPro" id="IPR002110">
    <property type="entry name" value="Ankyrin_rpt"/>
</dbReference>
<dbReference type="PANTHER" id="PTHR24120:SF4">
    <property type="entry name" value="GH07239P"/>
    <property type="match status" value="1"/>
</dbReference>
<dbReference type="SMART" id="SM00248">
    <property type="entry name" value="ANK"/>
    <property type="match status" value="17"/>
</dbReference>
<dbReference type="Proteomes" id="UP000018040">
    <property type="component" value="Unassembled WGS sequence"/>
</dbReference>
<feature type="repeat" description="ANK" evidence="1">
    <location>
        <begin position="1482"/>
        <end position="1514"/>
    </location>
</feature>
<dbReference type="SUPFAM" id="SSF48403">
    <property type="entry name" value="Ankyrin repeat"/>
    <property type="match status" value="3"/>
</dbReference>
<dbReference type="Pfam" id="PF12796">
    <property type="entry name" value="Ank_2"/>
    <property type="match status" value="6"/>
</dbReference>
<evidence type="ECO:0000256" key="2">
    <source>
        <dbReference type="SAM" id="Coils"/>
    </source>
</evidence>
<dbReference type="PANTHER" id="PTHR24120">
    <property type="entry name" value="GH07239P"/>
    <property type="match status" value="1"/>
</dbReference>
<accession>V6TSP8</accession>
<name>V6TSP8_GIAIN</name>
<evidence type="ECO:0000313" key="5">
    <source>
        <dbReference type="Proteomes" id="UP000018040"/>
    </source>
</evidence>
<feature type="region of interest" description="Disordered" evidence="3">
    <location>
        <begin position="235"/>
        <end position="329"/>
    </location>
</feature>
<dbReference type="VEuPathDB" id="GiardiaDB:GL50803_0015304"/>
<feature type="region of interest" description="Disordered" evidence="3">
    <location>
        <begin position="953"/>
        <end position="978"/>
    </location>
</feature>
<dbReference type="VEuPathDB" id="GiardiaDB:DHA2_15304"/>
<gene>
    <name evidence="4" type="ORF">GSB_15304</name>
</gene>
<dbReference type="PROSITE" id="PS50088">
    <property type="entry name" value="ANK_REPEAT"/>
    <property type="match status" value="5"/>
</dbReference>
<feature type="compositionally biased region" description="Polar residues" evidence="3">
    <location>
        <begin position="235"/>
        <end position="251"/>
    </location>
</feature>
<feature type="compositionally biased region" description="Low complexity" evidence="3">
    <location>
        <begin position="310"/>
        <end position="324"/>
    </location>
</feature>
<dbReference type="EMBL" id="AHHH01000100">
    <property type="protein sequence ID" value="ESU42013.1"/>
    <property type="molecule type" value="Genomic_DNA"/>
</dbReference>
<reference evidence="5" key="1">
    <citation type="submission" date="2012-02" db="EMBL/GenBank/DDBJ databases">
        <title>Genome sequencing of Giardia lamblia Genotypes A2 and B isolates (DH and GS) and comparative analysis with the genomes of Genotypes A1 and E (WB and Pig).</title>
        <authorList>
            <person name="Adam R."/>
            <person name="Dahlstrom E."/>
            <person name="Martens C."/>
            <person name="Bruno D."/>
            <person name="Barbian K."/>
            <person name="Porcella S.F."/>
            <person name="Nash T."/>
        </authorList>
    </citation>
    <scope>NUCLEOTIDE SEQUENCE</scope>
    <source>
        <strain evidence="5">GS</strain>
    </source>
</reference>
<keyword evidence="2" id="KW-0175">Coiled coil</keyword>
<keyword evidence="1" id="KW-0040">ANK repeat</keyword>
<dbReference type="Gene3D" id="1.25.40.20">
    <property type="entry name" value="Ankyrin repeat-containing domain"/>
    <property type="match status" value="6"/>
</dbReference>
<evidence type="ECO:0000256" key="3">
    <source>
        <dbReference type="SAM" id="MobiDB-lite"/>
    </source>
</evidence>
<reference evidence="4 5" key="2">
    <citation type="journal article" date="2013" name="Genome Biol. Evol.">
        <title>Genome sequencing of Giardia lamblia genotypes A2 and B isolates (DH and GS) and comparative analysis with the genomes of genotypes A1 and E (WB and Pig).</title>
        <authorList>
            <person name="Adam R.D."/>
            <person name="Dahlstrom E.W."/>
            <person name="Martens C.A."/>
            <person name="Bruno D.P."/>
            <person name="Barbian K.D."/>
            <person name="Ricklefs S.M."/>
            <person name="Hernandez M.M."/>
            <person name="Narla N.P."/>
            <person name="Patel R.B."/>
            <person name="Porcella S.F."/>
            <person name="Nash T.E."/>
        </authorList>
    </citation>
    <scope>NUCLEOTIDE SEQUENCE [LARGE SCALE GENOMIC DNA]</scope>
    <source>
        <strain evidence="4 5">GS</strain>
    </source>
</reference>
<dbReference type="PROSITE" id="PS50297">
    <property type="entry name" value="ANK_REP_REGION"/>
    <property type="match status" value="4"/>
</dbReference>
<feature type="coiled-coil region" evidence="2">
    <location>
        <begin position="910"/>
        <end position="937"/>
    </location>
</feature>
<comment type="caution">
    <text evidence="4">The sequence shown here is derived from an EMBL/GenBank/DDBJ whole genome shotgun (WGS) entry which is preliminary data.</text>
</comment>
<dbReference type="Pfam" id="PF00023">
    <property type="entry name" value="Ank"/>
    <property type="match status" value="1"/>
</dbReference>